<proteinExistence type="predicted"/>
<feature type="compositionally biased region" description="Gly residues" evidence="1">
    <location>
        <begin position="598"/>
        <end position="608"/>
    </location>
</feature>
<feature type="region of interest" description="Disordered" evidence="1">
    <location>
        <begin position="592"/>
        <end position="661"/>
    </location>
</feature>
<dbReference type="InterPro" id="IPR001849">
    <property type="entry name" value="PH_domain"/>
</dbReference>
<dbReference type="OrthoDB" id="429467at2759"/>
<dbReference type="InterPro" id="IPR036770">
    <property type="entry name" value="Ankyrin_rpt-contain_sf"/>
</dbReference>
<name>A0A9W7L978_9STRA</name>
<comment type="caution">
    <text evidence="3">The sequence shown here is derived from an EMBL/GenBank/DDBJ whole genome shotgun (WGS) entry which is preliminary data.</text>
</comment>
<feature type="region of interest" description="Disordered" evidence="1">
    <location>
        <begin position="947"/>
        <end position="992"/>
    </location>
</feature>
<protein>
    <recommendedName>
        <fullName evidence="2">PH domain-containing protein</fullName>
    </recommendedName>
</protein>
<dbReference type="Gene3D" id="1.10.238.10">
    <property type="entry name" value="EF-hand"/>
    <property type="match status" value="1"/>
</dbReference>
<dbReference type="SMART" id="SM00233">
    <property type="entry name" value="PH"/>
    <property type="match status" value="1"/>
</dbReference>
<feature type="compositionally biased region" description="Polar residues" evidence="1">
    <location>
        <begin position="1"/>
        <end position="25"/>
    </location>
</feature>
<keyword evidence="4" id="KW-1185">Reference proteome</keyword>
<dbReference type="Gene3D" id="1.25.40.20">
    <property type="entry name" value="Ankyrin repeat-containing domain"/>
    <property type="match status" value="1"/>
</dbReference>
<dbReference type="InterPro" id="IPR011993">
    <property type="entry name" value="PH-like_dom_sf"/>
</dbReference>
<feature type="compositionally biased region" description="Basic and acidic residues" evidence="1">
    <location>
        <begin position="948"/>
        <end position="960"/>
    </location>
</feature>
<evidence type="ECO:0000313" key="4">
    <source>
        <dbReference type="Proteomes" id="UP001165065"/>
    </source>
</evidence>
<dbReference type="InterPro" id="IPR011992">
    <property type="entry name" value="EF-hand-dom_pair"/>
</dbReference>
<dbReference type="Pfam" id="PF00169">
    <property type="entry name" value="PH"/>
    <property type="match status" value="1"/>
</dbReference>
<gene>
    <name evidence="3" type="ORF">TrCOL_g11747</name>
</gene>
<dbReference type="AlphaFoldDB" id="A0A9W7L978"/>
<feature type="compositionally biased region" description="Basic and acidic residues" evidence="1">
    <location>
        <begin position="445"/>
        <end position="469"/>
    </location>
</feature>
<feature type="compositionally biased region" description="Basic and acidic residues" evidence="1">
    <location>
        <begin position="637"/>
        <end position="650"/>
    </location>
</feature>
<feature type="region of interest" description="Disordered" evidence="1">
    <location>
        <begin position="519"/>
        <end position="570"/>
    </location>
</feature>
<feature type="region of interest" description="Disordered" evidence="1">
    <location>
        <begin position="699"/>
        <end position="721"/>
    </location>
</feature>
<evidence type="ECO:0000313" key="3">
    <source>
        <dbReference type="EMBL" id="GMI39517.1"/>
    </source>
</evidence>
<reference evidence="4" key="1">
    <citation type="journal article" date="2023" name="Commun. Biol.">
        <title>Genome analysis of Parmales, the sister group of diatoms, reveals the evolutionary specialization of diatoms from phago-mixotrophs to photoautotrophs.</title>
        <authorList>
            <person name="Ban H."/>
            <person name="Sato S."/>
            <person name="Yoshikawa S."/>
            <person name="Yamada K."/>
            <person name="Nakamura Y."/>
            <person name="Ichinomiya M."/>
            <person name="Sato N."/>
            <person name="Blanc-Mathieu R."/>
            <person name="Endo H."/>
            <person name="Kuwata A."/>
            <person name="Ogata H."/>
        </authorList>
    </citation>
    <scope>NUCLEOTIDE SEQUENCE [LARGE SCALE GENOMIC DNA]</scope>
</reference>
<dbReference type="SUPFAM" id="SSF47473">
    <property type="entry name" value="EF-hand"/>
    <property type="match status" value="1"/>
</dbReference>
<evidence type="ECO:0000256" key="1">
    <source>
        <dbReference type="SAM" id="MobiDB-lite"/>
    </source>
</evidence>
<dbReference type="EMBL" id="BRYA01000105">
    <property type="protein sequence ID" value="GMI39517.1"/>
    <property type="molecule type" value="Genomic_DNA"/>
</dbReference>
<dbReference type="PROSITE" id="PS50003">
    <property type="entry name" value="PH_DOMAIN"/>
    <property type="match status" value="1"/>
</dbReference>
<dbReference type="Gene3D" id="2.30.29.30">
    <property type="entry name" value="Pleckstrin-homology domain (PH domain)/Phosphotyrosine-binding domain (PTB)"/>
    <property type="match status" value="1"/>
</dbReference>
<dbReference type="Proteomes" id="UP001165065">
    <property type="component" value="Unassembled WGS sequence"/>
</dbReference>
<feature type="compositionally biased region" description="Basic and acidic residues" evidence="1">
    <location>
        <begin position="519"/>
        <end position="538"/>
    </location>
</feature>
<feature type="region of interest" description="Disordered" evidence="1">
    <location>
        <begin position="1"/>
        <end position="26"/>
    </location>
</feature>
<dbReference type="SUPFAM" id="SSF48403">
    <property type="entry name" value="Ankyrin repeat"/>
    <property type="match status" value="1"/>
</dbReference>
<feature type="domain" description="PH" evidence="2">
    <location>
        <begin position="109"/>
        <end position="230"/>
    </location>
</feature>
<sequence>MATYDPTQKTPNPFSDPANPNTSNLVDPETIQDAINQLQNSYSLLAKAGAPKPQLSSLHGNIVGMRTEMGRLIAERRRREQVEEEETIGPAVEIDDDFDPDNAPNCCGRKLYSGVLEKLQRGDGGFSALWKRRWVRVERGWLKCYSTDCRPEPASKSSPEEQPAVFIALTDKTTEIEQTVTAAFRKKFGGLYTFTVASKDMFGTRRQMTFNCKTDKERLAWIKAVEKGMVKRKFAPTPSIFRAAQRGDFKVLKHLIMTKGKNVNVSNRYGMTALGYAVTAAGRSADFVSKGKIPEVGLQDAFQCVAFLMSKGANPTATTEKGLDCFDLARSNTEMVPRAKRLLLKILDSSKYLVEDGDVWLQPESEAKLRRRIERELNGIMVEDVLTNKEVSSGTMGMGEMGKLDMDGEVKLKNVLGKNGTEGRQTRVLYSSKMKVGSRQGYVPEGDRGVNKYHSDRTPGRGAREGEGFRDDALWPEHYRASKEKMPLKADRRHVRMGRPRKDPENCLVKYYRSGIDPVEHVDGRIPSSERKKRDDIKAMYLQPDISSKGRRRPRSAGPSGRSYGSGGKYRPGYWTADLPKYGTYATIMRTRPRTGGASRGGGTGGYSDGSYPGMFKEKDKERARRLKPRPSSARGRGRDRGIGKGEGRARPRSASAGGRRYVRTVSKEKVKVTDANLRRNMSSRRDKRVAIDGVGGVQVGKNAAPEPRRGRNIGGIWFGDDGKPLKGGTFRNKSHPEMHSEREIERRLRFKKKSGTFGASKDSGTSQFRPGMNGPYASGRTGFLHDQAGGNIVVPGSAALAAREKGMKKKPIKNKEALAIISNWHALGGANIAGDFSSEGGGGISYDSPQDMASAFRMLQKEAFGEDGDMLSCDYLRRVLTRTAERLSPGEIDALVGEADPEGTGFMNFKQFTAVIVKSRLPHLPKGSAYGDEDDIVMQVQRRRIQKEKAERRRKKDLEDMGLGYQMDEEEEGRGEEMQEDVHGVGVVEVD</sequence>
<accession>A0A9W7L978</accession>
<evidence type="ECO:0000259" key="2">
    <source>
        <dbReference type="PROSITE" id="PS50003"/>
    </source>
</evidence>
<dbReference type="SUPFAM" id="SSF50729">
    <property type="entry name" value="PH domain-like"/>
    <property type="match status" value="1"/>
</dbReference>
<feature type="region of interest" description="Disordered" evidence="1">
    <location>
        <begin position="435"/>
        <end position="469"/>
    </location>
</feature>
<organism evidence="3 4">
    <name type="scientific">Triparma columacea</name>
    <dbReference type="NCBI Taxonomy" id="722753"/>
    <lineage>
        <taxon>Eukaryota</taxon>
        <taxon>Sar</taxon>
        <taxon>Stramenopiles</taxon>
        <taxon>Ochrophyta</taxon>
        <taxon>Bolidophyceae</taxon>
        <taxon>Parmales</taxon>
        <taxon>Triparmaceae</taxon>
        <taxon>Triparma</taxon>
    </lineage>
</organism>